<dbReference type="InterPro" id="IPR027417">
    <property type="entry name" value="P-loop_NTPase"/>
</dbReference>
<proteinExistence type="predicted"/>
<evidence type="ECO:0000313" key="1">
    <source>
        <dbReference type="EMBL" id="SUB74411.1"/>
    </source>
</evidence>
<reference evidence="1 2" key="1">
    <citation type="submission" date="2018-06" db="EMBL/GenBank/DDBJ databases">
        <authorList>
            <consortium name="Pathogen Informatics"/>
            <person name="Doyle S."/>
        </authorList>
    </citation>
    <scope>NUCLEOTIDE SEQUENCE [LARGE SCALE GENOMIC DNA]</scope>
    <source>
        <strain evidence="1 2">NCTC11088</strain>
    </source>
</reference>
<gene>
    <name evidence="1" type="ORF">NCTC11088_00142</name>
</gene>
<evidence type="ECO:0008006" key="3">
    <source>
        <dbReference type="Google" id="ProtNLM"/>
    </source>
</evidence>
<protein>
    <recommendedName>
        <fullName evidence="3">ATP-binding protein</fullName>
    </recommendedName>
</protein>
<name>A0A379DA10_9FIRM</name>
<dbReference type="SUPFAM" id="SSF52540">
    <property type="entry name" value="P-loop containing nucleoside triphosphate hydrolases"/>
    <property type="match status" value="1"/>
</dbReference>
<dbReference type="Pfam" id="PF13479">
    <property type="entry name" value="AAA_24"/>
    <property type="match status" value="1"/>
</dbReference>
<dbReference type="EMBL" id="UGTH01000001">
    <property type="protein sequence ID" value="SUB74411.1"/>
    <property type="molecule type" value="Genomic_DNA"/>
</dbReference>
<dbReference type="RefSeq" id="WP_004822530.1">
    <property type="nucleotide sequence ID" value="NZ_UGTH01000001.1"/>
</dbReference>
<dbReference type="Proteomes" id="UP000254777">
    <property type="component" value="Unassembled WGS sequence"/>
</dbReference>
<dbReference type="AlphaFoldDB" id="A0A379DA10"/>
<evidence type="ECO:0000313" key="2">
    <source>
        <dbReference type="Proteomes" id="UP000254777"/>
    </source>
</evidence>
<accession>A0A379DA10</accession>
<organism evidence="1 2">
    <name type="scientific">Peptoniphilus indolicus</name>
    <dbReference type="NCBI Taxonomy" id="33030"/>
    <lineage>
        <taxon>Bacteria</taxon>
        <taxon>Bacillati</taxon>
        <taxon>Bacillota</taxon>
        <taxon>Tissierellia</taxon>
        <taxon>Tissierellales</taxon>
        <taxon>Peptoniphilaceae</taxon>
        <taxon>Peptoniphilus</taxon>
    </lineage>
</organism>
<sequence>MSNMVLIIGESGTGKSTAIESLDPNETFIIQVVNKPLPFKGFKAKYPLKTKEKNGNRVVSGKWNQIISVLEYLNNNPGIKVVVIDDSQYLMSDEYMTRATERGFDKFTEIGQHYYDVIKFAAGLREDLTIVFLSHSEVKDDGRIKVKTIGKLLDEKITIEGLFTVVLNTKIEDGNYYFETQNNGFNTTKSPKGMFESVKIPNDLGYVVEKINEYYGG</sequence>